<reference evidence="1" key="2">
    <citation type="submission" date="2025-08" db="UniProtKB">
        <authorList>
            <consortium name="Ensembl"/>
        </authorList>
    </citation>
    <scope>IDENTIFICATION</scope>
</reference>
<dbReference type="InterPro" id="IPR029021">
    <property type="entry name" value="Prot-tyrosine_phosphatase-like"/>
</dbReference>
<dbReference type="SUPFAM" id="SSF52799">
    <property type="entry name" value="(Phosphotyrosine protein) phosphatases II"/>
    <property type="match status" value="1"/>
</dbReference>
<dbReference type="Ensembl" id="ENSTRUT00000081324.1">
    <property type="protein sequence ID" value="ENSTRUP00000067402.1"/>
    <property type="gene ID" value="ENSTRUG00000027876.1"/>
</dbReference>
<evidence type="ECO:0000313" key="1">
    <source>
        <dbReference type="Ensembl" id="ENSTRUP00000067402.1"/>
    </source>
</evidence>
<reference evidence="1" key="3">
    <citation type="submission" date="2025-09" db="UniProtKB">
        <authorList>
            <consortium name="Ensembl"/>
        </authorList>
    </citation>
    <scope>IDENTIFICATION</scope>
</reference>
<protein>
    <submittedName>
        <fullName evidence="1">Uncharacterized protein</fullName>
    </submittedName>
</protein>
<dbReference type="InParanoid" id="A0A674N141"/>
<reference evidence="1" key="1">
    <citation type="journal article" date="2011" name="Genome Biol. Evol.">
        <title>Integration of the genetic map and genome assembly of fugu facilitates insights into distinct features of genome evolution in teleosts and mammals.</title>
        <authorList>
            <person name="Kai W."/>
            <person name="Kikuchi K."/>
            <person name="Tohari S."/>
            <person name="Chew A.K."/>
            <person name="Tay A."/>
            <person name="Fujiwara A."/>
            <person name="Hosoya S."/>
            <person name="Suetake H."/>
            <person name="Naruse K."/>
            <person name="Brenner S."/>
            <person name="Suzuki Y."/>
            <person name="Venkatesh B."/>
        </authorList>
    </citation>
    <scope>NUCLEOTIDE SEQUENCE [LARGE SCALE GENOMIC DNA]</scope>
</reference>
<dbReference type="AlphaFoldDB" id="A0A674N141"/>
<organism evidence="1 2">
    <name type="scientific">Takifugu rubripes</name>
    <name type="common">Japanese pufferfish</name>
    <name type="synonym">Fugu rubripes</name>
    <dbReference type="NCBI Taxonomy" id="31033"/>
    <lineage>
        <taxon>Eukaryota</taxon>
        <taxon>Metazoa</taxon>
        <taxon>Chordata</taxon>
        <taxon>Craniata</taxon>
        <taxon>Vertebrata</taxon>
        <taxon>Euteleostomi</taxon>
        <taxon>Actinopterygii</taxon>
        <taxon>Neopterygii</taxon>
        <taxon>Teleostei</taxon>
        <taxon>Neoteleostei</taxon>
        <taxon>Acanthomorphata</taxon>
        <taxon>Eupercaria</taxon>
        <taxon>Tetraodontiformes</taxon>
        <taxon>Tetradontoidea</taxon>
        <taxon>Tetraodontidae</taxon>
        <taxon>Takifugu</taxon>
    </lineage>
</organism>
<proteinExistence type="predicted"/>
<dbReference type="Proteomes" id="UP000005226">
    <property type="component" value="Unplaced"/>
</dbReference>
<evidence type="ECO:0000313" key="2">
    <source>
        <dbReference type="Proteomes" id="UP000005226"/>
    </source>
</evidence>
<keyword evidence="2" id="KW-1185">Reference proteome</keyword>
<accession>A0A674N141</accession>
<name>A0A674N141_TAKRU</name>
<sequence length="106" mass="11979">MLQLCNQHGSLLIGNAPLSLQRPAGEQEGVTLCINVSRQQPPFTSHFDGPWPTPIRRRRSVDGHALVYCKNGRSRLGDHLRARHVIDPNPGFLAQLKRYEQELNQC</sequence>